<sequence length="209" mass="21613">MTRAALLDLDGTLIDSREDLCLAVNHALGVVGLPARSLEEVTSFVGEGAAKLVARAVAPRTDLLEPALAAWWEHYEAHLLDRTRLYPGVAEVLAGAGRTLAVLTNKPGRLARRILDGLGVGGRFAAVVGGDEAARKPDPAGALALLAKLGASPGDAVFVGDSRVDLETARAAGIPFVAVGWGLVPEAALREAGAEVIVHRAADLAPWLA</sequence>
<dbReference type="Proteomes" id="UP001162734">
    <property type="component" value="Chromosome"/>
</dbReference>
<dbReference type="InterPro" id="IPR023198">
    <property type="entry name" value="PGP-like_dom2"/>
</dbReference>
<evidence type="ECO:0000313" key="6">
    <source>
        <dbReference type="Proteomes" id="UP001162734"/>
    </source>
</evidence>
<keyword evidence="6" id="KW-1185">Reference proteome</keyword>
<evidence type="ECO:0000256" key="4">
    <source>
        <dbReference type="ARBA" id="ARBA00013078"/>
    </source>
</evidence>
<dbReference type="SFLD" id="SFLDS00003">
    <property type="entry name" value="Haloacid_Dehalogenase"/>
    <property type="match status" value="1"/>
</dbReference>
<gene>
    <name evidence="5" type="ORF">AMPC_14180</name>
</gene>
<evidence type="ECO:0000256" key="3">
    <source>
        <dbReference type="ARBA" id="ARBA00006171"/>
    </source>
</evidence>
<dbReference type="SFLD" id="SFLDG01129">
    <property type="entry name" value="C1.5:_HAD__Beta-PGM__Phosphata"/>
    <property type="match status" value="1"/>
</dbReference>
<dbReference type="Gene3D" id="3.40.50.1000">
    <property type="entry name" value="HAD superfamily/HAD-like"/>
    <property type="match status" value="1"/>
</dbReference>
<comment type="catalytic activity">
    <reaction evidence="1">
        <text>2-phosphoglycolate + H2O = glycolate + phosphate</text>
        <dbReference type="Rhea" id="RHEA:14369"/>
        <dbReference type="ChEBI" id="CHEBI:15377"/>
        <dbReference type="ChEBI" id="CHEBI:29805"/>
        <dbReference type="ChEBI" id="CHEBI:43474"/>
        <dbReference type="ChEBI" id="CHEBI:58033"/>
        <dbReference type="EC" id="3.1.3.18"/>
    </reaction>
</comment>
<comment type="similarity">
    <text evidence="3">Belongs to the HAD-like hydrolase superfamily. CbbY/CbbZ/Gph/YieH family.</text>
</comment>
<dbReference type="SFLD" id="SFLDG01135">
    <property type="entry name" value="C1.5.6:_HAD__Beta-PGM__Phospha"/>
    <property type="match status" value="1"/>
</dbReference>
<dbReference type="NCBIfam" id="TIGR01549">
    <property type="entry name" value="HAD-SF-IA-v1"/>
    <property type="match status" value="1"/>
</dbReference>
<accession>A0ABN6N6Z9</accession>
<evidence type="ECO:0000256" key="1">
    <source>
        <dbReference type="ARBA" id="ARBA00000830"/>
    </source>
</evidence>
<evidence type="ECO:0000256" key="2">
    <source>
        <dbReference type="ARBA" id="ARBA00004818"/>
    </source>
</evidence>
<dbReference type="Gene3D" id="1.10.150.240">
    <property type="entry name" value="Putative phosphatase, domain 2"/>
    <property type="match status" value="1"/>
</dbReference>
<dbReference type="NCBIfam" id="TIGR01509">
    <property type="entry name" value="HAD-SF-IA-v3"/>
    <property type="match status" value="1"/>
</dbReference>
<dbReference type="InterPro" id="IPR023214">
    <property type="entry name" value="HAD_sf"/>
</dbReference>
<reference evidence="6" key="1">
    <citation type="journal article" date="2022" name="Int. J. Syst. Evol. Microbiol.">
        <title>Anaeromyxobacter oryzae sp. nov., Anaeromyxobacter diazotrophicus sp. nov. and Anaeromyxobacter paludicola sp. nov., isolated from paddy soils.</title>
        <authorList>
            <person name="Itoh H."/>
            <person name="Xu Z."/>
            <person name="Mise K."/>
            <person name="Masuda Y."/>
            <person name="Ushijima N."/>
            <person name="Hayakawa C."/>
            <person name="Shiratori Y."/>
            <person name="Senoo K."/>
        </authorList>
    </citation>
    <scope>NUCLEOTIDE SEQUENCE [LARGE SCALE GENOMIC DNA]</scope>
    <source>
        <strain evidence="6">Red630</strain>
    </source>
</reference>
<evidence type="ECO:0000313" key="5">
    <source>
        <dbReference type="EMBL" id="BDG08305.1"/>
    </source>
</evidence>
<proteinExistence type="inferred from homology"/>
<dbReference type="EMBL" id="AP025592">
    <property type="protein sequence ID" value="BDG08305.1"/>
    <property type="molecule type" value="Genomic_DNA"/>
</dbReference>
<organism evidence="5 6">
    <name type="scientific">Anaeromyxobacter paludicola</name>
    <dbReference type="NCBI Taxonomy" id="2918171"/>
    <lineage>
        <taxon>Bacteria</taxon>
        <taxon>Pseudomonadati</taxon>
        <taxon>Myxococcota</taxon>
        <taxon>Myxococcia</taxon>
        <taxon>Myxococcales</taxon>
        <taxon>Cystobacterineae</taxon>
        <taxon>Anaeromyxobacteraceae</taxon>
        <taxon>Anaeromyxobacter</taxon>
    </lineage>
</organism>
<dbReference type="InterPro" id="IPR050155">
    <property type="entry name" value="HAD-like_hydrolase_sf"/>
</dbReference>
<protein>
    <recommendedName>
        <fullName evidence="4">phosphoglycolate phosphatase</fullName>
        <ecNumber evidence="4">3.1.3.18</ecNumber>
    </recommendedName>
</protein>
<dbReference type="SUPFAM" id="SSF56784">
    <property type="entry name" value="HAD-like"/>
    <property type="match status" value="1"/>
</dbReference>
<dbReference type="InterPro" id="IPR006439">
    <property type="entry name" value="HAD-SF_hydro_IA"/>
</dbReference>
<dbReference type="PANTHER" id="PTHR43434">
    <property type="entry name" value="PHOSPHOGLYCOLATE PHOSPHATASE"/>
    <property type="match status" value="1"/>
</dbReference>
<dbReference type="Pfam" id="PF13419">
    <property type="entry name" value="HAD_2"/>
    <property type="match status" value="1"/>
</dbReference>
<dbReference type="PANTHER" id="PTHR43434:SF1">
    <property type="entry name" value="PHOSPHOGLYCOLATE PHOSPHATASE"/>
    <property type="match status" value="1"/>
</dbReference>
<dbReference type="RefSeq" id="WP_248345488.1">
    <property type="nucleotide sequence ID" value="NZ_AP025592.1"/>
</dbReference>
<comment type="pathway">
    <text evidence="2">Organic acid metabolism; glycolate biosynthesis; glycolate from 2-phosphoglycolate: step 1/1.</text>
</comment>
<name>A0ABN6N6Z9_9BACT</name>
<dbReference type="EC" id="3.1.3.18" evidence="4"/>
<dbReference type="InterPro" id="IPR036412">
    <property type="entry name" value="HAD-like_sf"/>
</dbReference>
<dbReference type="InterPro" id="IPR041492">
    <property type="entry name" value="HAD_2"/>
</dbReference>